<dbReference type="AlphaFoldDB" id="A0ABD3TNS1"/>
<evidence type="ECO:0000313" key="2">
    <source>
        <dbReference type="EMBL" id="KAL3838734.1"/>
    </source>
</evidence>
<name>A0ABD3TNS1_9LAMI</name>
<dbReference type="PANTHER" id="PTHR31170:SF18">
    <property type="entry name" value="(WILD MALAYSIAN BANANA) HYPOTHETICAL PROTEIN"/>
    <property type="match status" value="1"/>
</dbReference>
<proteinExistence type="predicted"/>
<comment type="caution">
    <text evidence="2">The sequence shown here is derived from an EMBL/GenBank/DDBJ whole genome shotgun (WGS) entry which is preliminary data.</text>
</comment>
<accession>A0ABD3TNS1</accession>
<dbReference type="Pfam" id="PF03140">
    <property type="entry name" value="DUF247"/>
    <property type="match status" value="1"/>
</dbReference>
<keyword evidence="1" id="KW-0812">Transmembrane</keyword>
<gene>
    <name evidence="2" type="ORF">ACJIZ3_023325</name>
</gene>
<protein>
    <submittedName>
        <fullName evidence="2">Uncharacterized protein</fullName>
    </submittedName>
</protein>
<dbReference type="Proteomes" id="UP001634393">
    <property type="component" value="Unassembled WGS sequence"/>
</dbReference>
<dbReference type="PANTHER" id="PTHR31170">
    <property type="entry name" value="BNAC04G53230D PROTEIN"/>
    <property type="match status" value="1"/>
</dbReference>
<feature type="transmembrane region" description="Helical" evidence="1">
    <location>
        <begin position="403"/>
        <end position="426"/>
    </location>
</feature>
<keyword evidence="1" id="KW-0472">Membrane</keyword>
<keyword evidence="3" id="KW-1185">Reference proteome</keyword>
<dbReference type="EMBL" id="JBJXBP010000003">
    <property type="protein sequence ID" value="KAL3838734.1"/>
    <property type="molecule type" value="Genomic_DNA"/>
</dbReference>
<evidence type="ECO:0000313" key="3">
    <source>
        <dbReference type="Proteomes" id="UP001634393"/>
    </source>
</evidence>
<reference evidence="2 3" key="1">
    <citation type="submission" date="2024-12" db="EMBL/GenBank/DDBJ databases">
        <title>The unique morphological basis and parallel evolutionary history of personate flowers in Penstemon.</title>
        <authorList>
            <person name="Depatie T.H."/>
            <person name="Wessinger C.A."/>
        </authorList>
    </citation>
    <scope>NUCLEOTIDE SEQUENCE [LARGE SCALE GENOMIC DNA]</scope>
    <source>
        <strain evidence="2">WTNN_2</strain>
        <tissue evidence="2">Leaf</tissue>
    </source>
</reference>
<dbReference type="InterPro" id="IPR004158">
    <property type="entry name" value="DUF247_pln"/>
</dbReference>
<organism evidence="2 3">
    <name type="scientific">Penstemon smallii</name>
    <dbReference type="NCBI Taxonomy" id="265156"/>
    <lineage>
        <taxon>Eukaryota</taxon>
        <taxon>Viridiplantae</taxon>
        <taxon>Streptophyta</taxon>
        <taxon>Embryophyta</taxon>
        <taxon>Tracheophyta</taxon>
        <taxon>Spermatophyta</taxon>
        <taxon>Magnoliopsida</taxon>
        <taxon>eudicotyledons</taxon>
        <taxon>Gunneridae</taxon>
        <taxon>Pentapetalae</taxon>
        <taxon>asterids</taxon>
        <taxon>lamiids</taxon>
        <taxon>Lamiales</taxon>
        <taxon>Plantaginaceae</taxon>
        <taxon>Cheloneae</taxon>
        <taxon>Penstemon</taxon>
    </lineage>
</organism>
<evidence type="ECO:0000256" key="1">
    <source>
        <dbReference type="SAM" id="Phobius"/>
    </source>
</evidence>
<keyword evidence="1" id="KW-1133">Transmembrane helix</keyword>
<sequence length="431" mass="49622">MLSALVPRHVRLKNNENQSTYDPIIVSLGPYHHGESDLQVAEEYKHKVLEIYVSKSGVNREFFYNKVLNIVDQVRNYYIGVSISNEALAEMMLLDSCFVVNLMEINAGMNDNYRHFCYHLGRSAFSLIFQDIFCLENQIPLVLIKLLISLIYRDRDGEGNNLINKFLGITCFGDIQCVTNEDPMVVDYTPLHLLEAYHRVFVKGNIRRSASNESTKLPIWGRCLCLRSTRKKEMNGSATANTNTMSYKQQNFRSVMELKSKGIYFRPSPDSMEPSFTPYACFGVLNLPILVVNHNTKSFLSNIIAYEMSPHSDTQIEVTSYVNFMKMLIDGPTDVKELREKEILFSSLSSDEQVVQVFKDLETFGADNENVFREFKEVFDRHCISKAETWMAELIYTYFRTPWTAIALFAAILLLVLTFVQTYFTLRPVKS</sequence>